<dbReference type="SMART" id="SM00194">
    <property type="entry name" value="PTPc"/>
    <property type="match status" value="1"/>
</dbReference>
<accession>A0A915EAE5</accession>
<dbReference type="AlphaFoldDB" id="A0A915EAE5"/>
<evidence type="ECO:0000313" key="3">
    <source>
        <dbReference type="WBParaSite" id="jg3773"/>
    </source>
</evidence>
<dbReference type="PANTHER" id="PTHR23219">
    <property type="entry name" value="TYROSINE-PROTEIN PHOSPHATASE C15H7.3-RELATED"/>
    <property type="match status" value="1"/>
</dbReference>
<keyword evidence="2" id="KW-1185">Reference proteome</keyword>
<dbReference type="WBParaSite" id="jg3773">
    <property type="protein sequence ID" value="jg3773"/>
    <property type="gene ID" value="jg3773"/>
</dbReference>
<dbReference type="Pfam" id="PF00102">
    <property type="entry name" value="Y_phosphatase"/>
    <property type="match status" value="1"/>
</dbReference>
<dbReference type="SUPFAM" id="SSF52799">
    <property type="entry name" value="(Phosphotyrosine protein) phosphatases II"/>
    <property type="match status" value="1"/>
</dbReference>
<dbReference type="Gene3D" id="3.90.190.10">
    <property type="entry name" value="Protein tyrosine phosphatase superfamily"/>
    <property type="match status" value="1"/>
</dbReference>
<protein>
    <submittedName>
        <fullName evidence="3">Tyrosine-protein phosphatase domain-containing protein</fullName>
    </submittedName>
</protein>
<organism evidence="2 3">
    <name type="scientific">Ditylenchus dipsaci</name>
    <dbReference type="NCBI Taxonomy" id="166011"/>
    <lineage>
        <taxon>Eukaryota</taxon>
        <taxon>Metazoa</taxon>
        <taxon>Ecdysozoa</taxon>
        <taxon>Nematoda</taxon>
        <taxon>Chromadorea</taxon>
        <taxon>Rhabditida</taxon>
        <taxon>Tylenchina</taxon>
        <taxon>Tylenchomorpha</taxon>
        <taxon>Sphaerularioidea</taxon>
        <taxon>Anguinidae</taxon>
        <taxon>Anguininae</taxon>
        <taxon>Ditylenchus</taxon>
    </lineage>
</organism>
<dbReference type="PRINTS" id="PR00700">
    <property type="entry name" value="PRTYPHPHTASE"/>
</dbReference>
<dbReference type="Proteomes" id="UP000887574">
    <property type="component" value="Unplaced"/>
</dbReference>
<reference evidence="3" key="1">
    <citation type="submission" date="2022-11" db="UniProtKB">
        <authorList>
            <consortium name="WormBaseParasite"/>
        </authorList>
    </citation>
    <scope>IDENTIFICATION</scope>
</reference>
<name>A0A915EAE5_9BILA</name>
<dbReference type="GO" id="GO:0004725">
    <property type="term" value="F:protein tyrosine phosphatase activity"/>
    <property type="evidence" value="ECO:0007669"/>
    <property type="project" value="InterPro"/>
</dbReference>
<feature type="domain" description="Tyrosine-protein phosphatase" evidence="1">
    <location>
        <begin position="16"/>
        <end position="181"/>
    </location>
</feature>
<dbReference type="InterPro" id="IPR029021">
    <property type="entry name" value="Prot-tyrosine_phosphatase-like"/>
</dbReference>
<proteinExistence type="predicted"/>
<dbReference type="InterPro" id="IPR000242">
    <property type="entry name" value="PTP_cat"/>
</dbReference>
<evidence type="ECO:0000313" key="2">
    <source>
        <dbReference type="Proteomes" id="UP000887574"/>
    </source>
</evidence>
<evidence type="ECO:0000259" key="1">
    <source>
        <dbReference type="PROSITE" id="PS50055"/>
    </source>
</evidence>
<dbReference type="PANTHER" id="PTHR23219:SF13">
    <property type="entry name" value="TYROSINE-PROTEIN PHOSPHATASE DOMAIN-CONTAINING PROTEIN"/>
    <property type="match status" value="1"/>
</dbReference>
<dbReference type="PROSITE" id="PS50055">
    <property type="entry name" value="TYR_PHOSPHATASE_PTP"/>
    <property type="match status" value="1"/>
</dbReference>
<sequence>MNEFVDHATTSGWRKLRDEFDEIKGSREQPDDSLCKAWKQSKGKNRYSNVKCLDATRVKLTFNVPPESDYINASHVQMKGCDRKFIATQCPLPELLADFWRMVYQEERQRKSYQYWPTQEQPEKLFDGAEEGQILVTNKKSKKCGKLERMLSSLVLGSSTVPLGGEERALLSQLKYHPATD</sequence>